<organism evidence="2 3">
    <name type="scientific">Niveibacterium umoris</name>
    <dbReference type="NCBI Taxonomy" id="1193620"/>
    <lineage>
        <taxon>Bacteria</taxon>
        <taxon>Pseudomonadati</taxon>
        <taxon>Pseudomonadota</taxon>
        <taxon>Betaproteobacteria</taxon>
        <taxon>Rhodocyclales</taxon>
        <taxon>Rhodocyclaceae</taxon>
        <taxon>Niveibacterium</taxon>
    </lineage>
</organism>
<dbReference type="SMART" id="SM00065">
    <property type="entry name" value="GAF"/>
    <property type="match status" value="1"/>
</dbReference>
<evidence type="ECO:0000313" key="3">
    <source>
        <dbReference type="Proteomes" id="UP000561045"/>
    </source>
</evidence>
<dbReference type="Pfam" id="PF01590">
    <property type="entry name" value="GAF"/>
    <property type="match status" value="1"/>
</dbReference>
<accession>A0A840BNK8</accession>
<dbReference type="InterPro" id="IPR029016">
    <property type="entry name" value="GAF-like_dom_sf"/>
</dbReference>
<reference evidence="2 3" key="1">
    <citation type="submission" date="2020-08" db="EMBL/GenBank/DDBJ databases">
        <title>Genomic Encyclopedia of Type Strains, Phase IV (KMG-IV): sequencing the most valuable type-strain genomes for metagenomic binning, comparative biology and taxonomic classification.</title>
        <authorList>
            <person name="Goeker M."/>
        </authorList>
    </citation>
    <scope>NUCLEOTIDE SEQUENCE [LARGE SCALE GENOMIC DNA]</scope>
    <source>
        <strain evidence="2 3">DSM 106739</strain>
    </source>
</reference>
<gene>
    <name evidence="2" type="ORF">GGR36_003510</name>
</gene>
<keyword evidence="3" id="KW-1185">Reference proteome</keyword>
<dbReference type="EMBL" id="JACIET010000002">
    <property type="protein sequence ID" value="MBB4014164.1"/>
    <property type="molecule type" value="Genomic_DNA"/>
</dbReference>
<dbReference type="AlphaFoldDB" id="A0A840BNK8"/>
<evidence type="ECO:0000259" key="1">
    <source>
        <dbReference type="SMART" id="SM00065"/>
    </source>
</evidence>
<dbReference type="Gene3D" id="3.30.450.40">
    <property type="match status" value="1"/>
</dbReference>
<name>A0A840BNK8_9RHOO</name>
<proteinExistence type="predicted"/>
<comment type="caution">
    <text evidence="2">The sequence shown here is derived from an EMBL/GenBank/DDBJ whole genome shotgun (WGS) entry which is preliminary data.</text>
</comment>
<feature type="domain" description="GAF" evidence="1">
    <location>
        <begin position="5"/>
        <end position="170"/>
    </location>
</feature>
<sequence>MSEHDAERALADFARDLVAHSPVEGERDAVLRAAAALLRAGQCSLLVVRDDTEVPPRLKLVASAGELPEVAWLESTGATEGIAGHVLTHREALWVPNIAQSSFKALARRAGAHGSFICVPLEAARTCIGVMCVSDPLTGAFDEADFLRAQTVAALLAHAVQVVRLDRLLHSRVAQMSLARAEADGAAPMFGGALPPTRVAKMLAKSFYRDLSAAGFEPPQIVEAASEIIGLISGSLARHKRRLDVRDDS</sequence>
<dbReference type="InterPro" id="IPR003018">
    <property type="entry name" value="GAF"/>
</dbReference>
<dbReference type="Proteomes" id="UP000561045">
    <property type="component" value="Unassembled WGS sequence"/>
</dbReference>
<evidence type="ECO:0000313" key="2">
    <source>
        <dbReference type="EMBL" id="MBB4014164.1"/>
    </source>
</evidence>
<dbReference type="SUPFAM" id="SSF55781">
    <property type="entry name" value="GAF domain-like"/>
    <property type="match status" value="1"/>
</dbReference>
<protein>
    <submittedName>
        <fullName evidence="2">Signal transduction protein with GAF and PtsI domain</fullName>
    </submittedName>
</protein>
<dbReference type="RefSeq" id="WP_183636052.1">
    <property type="nucleotide sequence ID" value="NZ_BAABLE010000005.1"/>
</dbReference>